<dbReference type="Gene3D" id="3.20.20.10">
    <property type="entry name" value="Alanine racemase"/>
    <property type="match status" value="1"/>
</dbReference>
<protein>
    <submittedName>
        <fullName evidence="8">Carboxynorspermidine decarboxylase</fullName>
    </submittedName>
</protein>
<dbReference type="AlphaFoldDB" id="A0A367G4V5"/>
<name>A0A367G4V5_9FIRM</name>
<dbReference type="SUPFAM" id="SSF50621">
    <property type="entry name" value="Alanine racemase C-terminal domain-like"/>
    <property type="match status" value="1"/>
</dbReference>
<reference evidence="8 9" key="1">
    <citation type="submission" date="2018-02" db="EMBL/GenBank/DDBJ databases">
        <title>Complete genome sequencing of Faecalibacterium prausnitzii strains isolated from the human gut.</title>
        <authorList>
            <person name="Fitzgerald B.C."/>
            <person name="Shkoporov A.N."/>
            <person name="Ross P.R."/>
            <person name="Hill C."/>
        </authorList>
    </citation>
    <scope>NUCLEOTIDE SEQUENCE [LARGE SCALE GENOMIC DNA]</scope>
    <source>
        <strain evidence="8 9">APC942/31-1</strain>
    </source>
</reference>
<dbReference type="InterPro" id="IPR022643">
    <property type="entry name" value="De-COase2_C"/>
</dbReference>
<evidence type="ECO:0000256" key="3">
    <source>
        <dbReference type="ARBA" id="ARBA00022898"/>
    </source>
</evidence>
<comment type="cofactor">
    <cofactor evidence="1">
        <name>pyridoxal 5'-phosphate</name>
        <dbReference type="ChEBI" id="CHEBI:597326"/>
    </cofactor>
</comment>
<proteinExistence type="predicted"/>
<evidence type="ECO:0000259" key="7">
    <source>
        <dbReference type="Pfam" id="PF00278"/>
    </source>
</evidence>
<dbReference type="InterPro" id="IPR029066">
    <property type="entry name" value="PLP-binding_barrel"/>
</dbReference>
<dbReference type="InterPro" id="IPR005730">
    <property type="entry name" value="Nsp_de-COase"/>
</dbReference>
<organism evidence="8 9">
    <name type="scientific">Blautia obeum</name>
    <dbReference type="NCBI Taxonomy" id="40520"/>
    <lineage>
        <taxon>Bacteria</taxon>
        <taxon>Bacillati</taxon>
        <taxon>Bacillota</taxon>
        <taxon>Clostridia</taxon>
        <taxon>Lachnospirales</taxon>
        <taxon>Lachnospiraceae</taxon>
        <taxon>Blautia</taxon>
    </lineage>
</organism>
<keyword evidence="2" id="KW-0210">Decarboxylase</keyword>
<dbReference type="PIRSF" id="PIRSF038941">
    <property type="entry name" value="NspC"/>
    <property type="match status" value="1"/>
</dbReference>
<dbReference type="EMBL" id="PSQG01000004">
    <property type="protein sequence ID" value="RCH45528.1"/>
    <property type="molecule type" value="Genomic_DNA"/>
</dbReference>
<dbReference type="PANTHER" id="PTHR43727:SF1">
    <property type="entry name" value="CARBOXYNORSPERMIDINE_CARBOXYSPERMIDINE DECARBOXYLASE"/>
    <property type="match status" value="1"/>
</dbReference>
<feature type="domain" description="Orn/DAP/Arg decarboxylase 2 C-terminal" evidence="7">
    <location>
        <begin position="29"/>
        <end position="357"/>
    </location>
</feature>
<dbReference type="RefSeq" id="WP_092070382.1">
    <property type="nucleotide sequence ID" value="NZ_PSQG01000004.1"/>
</dbReference>
<keyword evidence="4" id="KW-0745">Spermidine biosynthesis</keyword>
<sequence>MERTDTRPPFAASGGIIPPELRKIKTPCYVLDEAALIKNAELMGNIAKRTGCKMLLAQKAFSNYDCYHLLEPYLTGTEASGLYEARLGAQEMPGKEVHVFCAGYREDEFEELLSFADHIVFNSPSQLLRFGKRVKEAGKSAGLRINPECSTQEGHAIYDPCAPGSRMGTTRAQWETAVRKHPELIGLLDGIHFHTLCEQDSSDLETTLTAVKTKFGDLISQMKWLNLGGGHHITRPGYDIARLEKCIRAAKEEWKVDVYLEPGEAWALNAGFFLTTVLDVLQNGDTRLAILDGSAACHMPDVLEMPYRPPLLGADEPGENAVTIRLGGPTCLSGDIIGDYSFSEPLKYGDILMFGDMAIYTTCKNNTFNGMPLPDIWLRHGDKTMERLTDFGYEDFKGRLGRCRK</sequence>
<evidence type="ECO:0000313" key="9">
    <source>
        <dbReference type="Proteomes" id="UP000253208"/>
    </source>
</evidence>
<dbReference type="CDD" id="cd06829">
    <property type="entry name" value="PLPDE_III_CANSDC"/>
    <property type="match status" value="1"/>
</dbReference>
<dbReference type="SUPFAM" id="SSF51419">
    <property type="entry name" value="PLP-binding barrel"/>
    <property type="match status" value="1"/>
</dbReference>
<evidence type="ECO:0000256" key="5">
    <source>
        <dbReference type="ARBA" id="ARBA00023239"/>
    </source>
</evidence>
<dbReference type="InterPro" id="IPR009006">
    <property type="entry name" value="Ala_racemase/Decarboxylase_C"/>
</dbReference>
<comment type="caution">
    <text evidence="8">The sequence shown here is derived from an EMBL/GenBank/DDBJ whole genome shotgun (WGS) entry which is preliminary data.</text>
</comment>
<dbReference type="GO" id="GO:0008836">
    <property type="term" value="F:diaminopimelate decarboxylase activity"/>
    <property type="evidence" value="ECO:0007669"/>
    <property type="project" value="TreeGrafter"/>
</dbReference>
<dbReference type="Gene3D" id="2.40.37.10">
    <property type="entry name" value="Lyase, Ornithine Decarboxylase, Chain A, domain 1"/>
    <property type="match status" value="1"/>
</dbReference>
<keyword evidence="5" id="KW-0456">Lyase</keyword>
<accession>A0A367G4V5</accession>
<evidence type="ECO:0000256" key="6">
    <source>
        <dbReference type="PIRSR" id="PIRSR038941-1"/>
    </source>
</evidence>
<dbReference type="PANTHER" id="PTHR43727">
    <property type="entry name" value="DIAMINOPIMELATE DECARBOXYLASE"/>
    <property type="match status" value="1"/>
</dbReference>
<gene>
    <name evidence="8" type="ORF">C4886_04180</name>
</gene>
<evidence type="ECO:0000256" key="2">
    <source>
        <dbReference type="ARBA" id="ARBA00022793"/>
    </source>
</evidence>
<dbReference type="Pfam" id="PF00278">
    <property type="entry name" value="Orn_DAP_Arg_deC"/>
    <property type="match status" value="1"/>
</dbReference>
<keyword evidence="3" id="KW-0663">Pyridoxal phosphate</keyword>
<feature type="binding site" evidence="6">
    <location>
        <position position="301"/>
    </location>
    <ligand>
        <name>substrate</name>
    </ligand>
</feature>
<feature type="binding site" evidence="6">
    <location>
        <position position="264"/>
    </location>
    <ligand>
        <name>substrate</name>
    </ligand>
</feature>
<evidence type="ECO:0000313" key="8">
    <source>
        <dbReference type="EMBL" id="RCH45528.1"/>
    </source>
</evidence>
<evidence type="ECO:0000256" key="1">
    <source>
        <dbReference type="ARBA" id="ARBA00001933"/>
    </source>
</evidence>
<dbReference type="GO" id="GO:0009089">
    <property type="term" value="P:lysine biosynthetic process via diaminopimelate"/>
    <property type="evidence" value="ECO:0007669"/>
    <property type="project" value="TreeGrafter"/>
</dbReference>
<dbReference type="GO" id="GO:0008295">
    <property type="term" value="P:spermidine biosynthetic process"/>
    <property type="evidence" value="ECO:0007669"/>
    <property type="project" value="UniProtKB-KW"/>
</dbReference>
<evidence type="ECO:0000256" key="4">
    <source>
        <dbReference type="ARBA" id="ARBA00023066"/>
    </source>
</evidence>
<dbReference type="Proteomes" id="UP000253208">
    <property type="component" value="Unassembled WGS sequence"/>
</dbReference>
<dbReference type="GO" id="GO:0045312">
    <property type="term" value="P:nor-spermidine biosynthetic process"/>
    <property type="evidence" value="ECO:0007669"/>
    <property type="project" value="InterPro"/>
</dbReference>